<dbReference type="InterPro" id="IPR006600">
    <property type="entry name" value="HTH_CenpB_DNA-bd_dom"/>
</dbReference>
<accession>K2QH54</accession>
<feature type="region of interest" description="Disordered" evidence="2">
    <location>
        <begin position="507"/>
        <end position="545"/>
    </location>
</feature>
<dbReference type="InParanoid" id="K2QH54"/>
<dbReference type="PROSITE" id="PS51253">
    <property type="entry name" value="HTH_CENPB"/>
    <property type="match status" value="1"/>
</dbReference>
<proteinExistence type="predicted"/>
<dbReference type="OrthoDB" id="4357141at2759"/>
<reference evidence="4 5" key="1">
    <citation type="journal article" date="2012" name="BMC Genomics">
        <title>Tools to kill: Genome of one of the most destructive plant pathogenic fungi Macrophomina phaseolina.</title>
        <authorList>
            <person name="Islam M.S."/>
            <person name="Haque M.S."/>
            <person name="Islam M.M."/>
            <person name="Emdad E.M."/>
            <person name="Halim A."/>
            <person name="Hossen Q.M.M."/>
            <person name="Hossain M.Z."/>
            <person name="Ahmed B."/>
            <person name="Rahim S."/>
            <person name="Rahman M.S."/>
            <person name="Alam M.M."/>
            <person name="Hou S."/>
            <person name="Wan X."/>
            <person name="Saito J.A."/>
            <person name="Alam M."/>
        </authorList>
    </citation>
    <scope>NUCLEOTIDE SEQUENCE [LARGE SCALE GENOMIC DNA]</scope>
    <source>
        <strain evidence="4 5">MS6</strain>
    </source>
</reference>
<sequence length="545" mass="62309">CKMTNEADIQKAIDDLNSQETPNYAKTVRKFKIDRTTLMRRHKGISRTVQEAHSESLQLLTDEQEEVLIRHVSNLSDRGLPPTPQILRNLVFEVVKKQPGKNWVATFCKRHQDKIKSLYLRAIDQTRQVADNSAYFKHFYANLKQKVEKYHIKPHNIHNFDEKGFLLGLCHSTKRIVGIQQLKSKKIIGASQDGSREFISLLACICADGTAIPPALIYQGTSGDLQDTWLEDFDHSSDQAYFATSEKGWTNEDLGLKWLEIFDRHTKEKAGNSRRLLLVDGHSSHVNLRFIDYCDKNGILLAVLPPHSTHRLQPLDVGIFSPLAHAYSQEIDQLIQSSRGFSRLTKRRFWWLFAAAWERSVTVSNVKSAFSSPGIFPLEPEKVLKSIKTETPSPESSDNDLKRKTPGSVRGVRRLAKEIHKEQAVHTAKMEEIIRACGKLAIQNELLKHENTGLRAALVEEKKKRKRGRGMGLFDKERPGEAQFFSPAKVAAVRQRAKETEIEKRLQKSLAEEKRIQQAREKEEKARAKAEKAREREEKKQTDGK</sequence>
<dbReference type="InterPro" id="IPR004875">
    <property type="entry name" value="DDE_SF_endonuclease_dom"/>
</dbReference>
<keyword evidence="4" id="KW-0378">Hydrolase</keyword>
<dbReference type="PANTHER" id="PTHR19303">
    <property type="entry name" value="TRANSPOSON"/>
    <property type="match status" value="1"/>
</dbReference>
<comment type="caution">
    <text evidence="4">The sequence shown here is derived from an EMBL/GenBank/DDBJ whole genome shotgun (WGS) entry which is preliminary data.</text>
</comment>
<feature type="domain" description="HTH CENPB-type" evidence="3">
    <location>
        <begin position="52"/>
        <end position="117"/>
    </location>
</feature>
<dbReference type="PANTHER" id="PTHR19303:SF74">
    <property type="entry name" value="POGO TRANSPOSABLE ELEMENT WITH KRAB DOMAIN"/>
    <property type="match status" value="1"/>
</dbReference>
<dbReference type="STRING" id="1126212.K2QH54"/>
<dbReference type="GO" id="GO:0005634">
    <property type="term" value="C:nucleus"/>
    <property type="evidence" value="ECO:0007669"/>
    <property type="project" value="TreeGrafter"/>
</dbReference>
<keyword evidence="4" id="KW-0255">Endonuclease</keyword>
<dbReference type="GO" id="GO:0004519">
    <property type="term" value="F:endonuclease activity"/>
    <property type="evidence" value="ECO:0007669"/>
    <property type="project" value="UniProtKB-KW"/>
</dbReference>
<dbReference type="EMBL" id="AHHD01000792">
    <property type="protein sequence ID" value="EKG09061.1"/>
    <property type="molecule type" value="Genomic_DNA"/>
</dbReference>
<dbReference type="InterPro" id="IPR050863">
    <property type="entry name" value="CenT-Element_Derived"/>
</dbReference>
<dbReference type="Proteomes" id="UP000007129">
    <property type="component" value="Unassembled WGS sequence"/>
</dbReference>
<dbReference type="Pfam" id="PF03184">
    <property type="entry name" value="DDE_1"/>
    <property type="match status" value="1"/>
</dbReference>
<dbReference type="Pfam" id="PF03221">
    <property type="entry name" value="HTH_Tnp_Tc5"/>
    <property type="match status" value="1"/>
</dbReference>
<gene>
    <name evidence="4" type="ORF">MPH_13955</name>
</gene>
<evidence type="ECO:0000313" key="4">
    <source>
        <dbReference type="EMBL" id="EKG09061.1"/>
    </source>
</evidence>
<dbReference type="VEuPathDB" id="FungiDB:MPH_13955"/>
<feature type="region of interest" description="Disordered" evidence="2">
    <location>
        <begin position="388"/>
        <end position="408"/>
    </location>
</feature>
<keyword evidence="1" id="KW-0238">DNA-binding</keyword>
<keyword evidence="4" id="KW-0540">Nuclease</keyword>
<evidence type="ECO:0000313" key="5">
    <source>
        <dbReference type="Proteomes" id="UP000007129"/>
    </source>
</evidence>
<evidence type="ECO:0000256" key="1">
    <source>
        <dbReference type="ARBA" id="ARBA00023125"/>
    </source>
</evidence>
<dbReference type="GO" id="GO:0003677">
    <property type="term" value="F:DNA binding"/>
    <property type="evidence" value="ECO:0007669"/>
    <property type="project" value="UniProtKB-KW"/>
</dbReference>
<organism evidence="4 5">
    <name type="scientific">Macrophomina phaseolina (strain MS6)</name>
    <name type="common">Charcoal rot fungus</name>
    <dbReference type="NCBI Taxonomy" id="1126212"/>
    <lineage>
        <taxon>Eukaryota</taxon>
        <taxon>Fungi</taxon>
        <taxon>Dikarya</taxon>
        <taxon>Ascomycota</taxon>
        <taxon>Pezizomycotina</taxon>
        <taxon>Dothideomycetes</taxon>
        <taxon>Dothideomycetes incertae sedis</taxon>
        <taxon>Botryosphaeriales</taxon>
        <taxon>Botryosphaeriaceae</taxon>
        <taxon>Macrophomina</taxon>
    </lineage>
</organism>
<evidence type="ECO:0000256" key="2">
    <source>
        <dbReference type="SAM" id="MobiDB-lite"/>
    </source>
</evidence>
<protein>
    <submittedName>
        <fullName evidence="4">DDE superfamily endonuclease CENP-B-like protein</fullName>
    </submittedName>
</protein>
<dbReference type="AlphaFoldDB" id="K2QH54"/>
<feature type="non-terminal residue" evidence="4">
    <location>
        <position position="1"/>
    </location>
</feature>
<dbReference type="HOGENOM" id="CLU_013929_6_2_1"/>
<evidence type="ECO:0000259" key="3">
    <source>
        <dbReference type="PROSITE" id="PS51253"/>
    </source>
</evidence>
<dbReference type="eggNOG" id="KOG3105">
    <property type="taxonomic scope" value="Eukaryota"/>
</dbReference>
<name>K2QH54_MACPH</name>